<proteinExistence type="predicted"/>
<dbReference type="GO" id="GO:0005829">
    <property type="term" value="C:cytosol"/>
    <property type="evidence" value="ECO:0007669"/>
    <property type="project" value="TreeGrafter"/>
</dbReference>
<dbReference type="GO" id="GO:0009244">
    <property type="term" value="P:lipopolysaccharide core region biosynthetic process"/>
    <property type="evidence" value="ECO:0007669"/>
    <property type="project" value="TreeGrafter"/>
</dbReference>
<dbReference type="RefSeq" id="WP_016866118.1">
    <property type="nucleotide sequence ID" value="NZ_CAWNVR010000532.1"/>
</dbReference>
<dbReference type="PANTHER" id="PTHR30160">
    <property type="entry name" value="TETRAACYLDISACCHARIDE 4'-KINASE-RELATED"/>
    <property type="match status" value="1"/>
</dbReference>
<dbReference type="InterPro" id="IPR051199">
    <property type="entry name" value="LPS_LOS_Heptosyltrfase"/>
</dbReference>
<sequence length="171" mass="19189">MLPETWENARQVLAIQVGSQQDLILTIPALQKLRYLFSDAVITLMVSPSAKQLGSHKRWIDDVLVYEGGESKFKNNECELAFISKLRQYAFDVCVIFTNPGESPYTLAYICYLAGIPIRIGQSQEFGGSVLSHCVKPIRTQGDTDSIFDISTSDLYDPIGYHLFLLESAFK</sequence>
<dbReference type="Proteomes" id="UP000235036">
    <property type="component" value="Unassembled WGS sequence"/>
</dbReference>
<dbReference type="AlphaFoldDB" id="A0A2N6K096"/>
<name>A0A2N6K096_FISMU</name>
<gene>
    <name evidence="1" type="ORF">CEN44_17970</name>
</gene>
<protein>
    <recommendedName>
        <fullName evidence="3">Glycosyltransferase family 9 protein</fullName>
    </recommendedName>
</protein>
<dbReference type="Gene3D" id="3.40.50.2000">
    <property type="entry name" value="Glycogen Phosphorylase B"/>
    <property type="match status" value="1"/>
</dbReference>
<evidence type="ECO:0000313" key="1">
    <source>
        <dbReference type="EMBL" id="PLZ87228.1"/>
    </source>
</evidence>
<dbReference type="EMBL" id="NRQW01000417">
    <property type="protein sequence ID" value="PLZ87228.1"/>
    <property type="molecule type" value="Genomic_DNA"/>
</dbReference>
<reference evidence="1 2" key="1">
    <citation type="submission" date="2017-08" db="EMBL/GenBank/DDBJ databases">
        <title>Genomes of Fischerella (Mastigocladus) sp. strains.</title>
        <authorList>
            <person name="Miller S.R."/>
        </authorList>
    </citation>
    <scope>NUCLEOTIDE SEQUENCE [LARGE SCALE GENOMIC DNA]</scope>
    <source>
        <strain evidence="1 2">CCMEE 5323</strain>
    </source>
</reference>
<evidence type="ECO:0000313" key="2">
    <source>
        <dbReference type="Proteomes" id="UP000235036"/>
    </source>
</evidence>
<dbReference type="GO" id="GO:0008713">
    <property type="term" value="F:ADP-heptose-lipopolysaccharide heptosyltransferase activity"/>
    <property type="evidence" value="ECO:0007669"/>
    <property type="project" value="TreeGrafter"/>
</dbReference>
<comment type="caution">
    <text evidence="1">The sequence shown here is derived from an EMBL/GenBank/DDBJ whole genome shotgun (WGS) entry which is preliminary data.</text>
</comment>
<dbReference type="SUPFAM" id="SSF53756">
    <property type="entry name" value="UDP-Glycosyltransferase/glycogen phosphorylase"/>
    <property type="match status" value="1"/>
</dbReference>
<keyword evidence="2" id="KW-1185">Reference proteome</keyword>
<evidence type="ECO:0008006" key="3">
    <source>
        <dbReference type="Google" id="ProtNLM"/>
    </source>
</evidence>
<organism evidence="1 2">
    <name type="scientific">Fischerella muscicola CCMEE 5323</name>
    <dbReference type="NCBI Taxonomy" id="2019572"/>
    <lineage>
        <taxon>Bacteria</taxon>
        <taxon>Bacillati</taxon>
        <taxon>Cyanobacteriota</taxon>
        <taxon>Cyanophyceae</taxon>
        <taxon>Nostocales</taxon>
        <taxon>Hapalosiphonaceae</taxon>
        <taxon>Fischerella</taxon>
    </lineage>
</organism>
<accession>A0A2N6K096</accession>